<dbReference type="Gene3D" id="2.60.40.4070">
    <property type="match status" value="1"/>
</dbReference>
<name>A0A7V0Z5L4_UNCW3</name>
<dbReference type="InterPro" id="IPR011042">
    <property type="entry name" value="6-blade_b-propeller_TolB-like"/>
</dbReference>
<accession>A0A7V0Z5L4</accession>
<dbReference type="EMBL" id="DSKY01000014">
    <property type="protein sequence ID" value="HDY59082.1"/>
    <property type="molecule type" value="Genomic_DNA"/>
</dbReference>
<proteinExistence type="predicted"/>
<gene>
    <name evidence="1" type="ORF">ENP86_05975</name>
</gene>
<sequence>MQESIYFYDANIGVGILDHPEDVECISINGTSAYLVIADSRYHRIVLYKIAPDLTPYYICAYGSLGNGIGEFREPISACIVPCTDSSGIYRIYVVDPGNYRIVSLIFNSTTNNVAWERSFTDETKRASFWSVTSNPYYCVYVTDRFQHKIWVFTHGLIELLYTYKNNEEVFEAPIDLCIYQDEICVTELWSATTGIQYFKIIPEIREFYPEPQNFDATEDSVKINFRVDETAHYLTMEVAGRSLFENQYFTPGHYSLYWDGRDTLGKVILPGNYVIRIYCQG</sequence>
<dbReference type="AlphaFoldDB" id="A0A7V0Z5L4"/>
<dbReference type="Gene3D" id="2.120.10.30">
    <property type="entry name" value="TolB, C-terminal domain"/>
    <property type="match status" value="1"/>
</dbReference>
<organism evidence="1">
    <name type="scientific">candidate division WOR-3 bacterium</name>
    <dbReference type="NCBI Taxonomy" id="2052148"/>
    <lineage>
        <taxon>Bacteria</taxon>
        <taxon>Bacteria division WOR-3</taxon>
    </lineage>
</organism>
<comment type="caution">
    <text evidence="1">The sequence shown here is derived from an EMBL/GenBank/DDBJ whole genome shotgun (WGS) entry which is preliminary data.</text>
</comment>
<dbReference type="SUPFAM" id="SSF63825">
    <property type="entry name" value="YWTD domain"/>
    <property type="match status" value="1"/>
</dbReference>
<reference evidence="1" key="1">
    <citation type="journal article" date="2020" name="mSystems">
        <title>Genome- and Community-Level Interaction Insights into Carbon Utilization and Element Cycling Functions of Hydrothermarchaeota in Hydrothermal Sediment.</title>
        <authorList>
            <person name="Zhou Z."/>
            <person name="Liu Y."/>
            <person name="Xu W."/>
            <person name="Pan J."/>
            <person name="Luo Z.H."/>
            <person name="Li M."/>
        </authorList>
    </citation>
    <scope>NUCLEOTIDE SEQUENCE [LARGE SCALE GENOMIC DNA]</scope>
    <source>
        <strain evidence="1">SpSt-258</strain>
    </source>
</reference>
<evidence type="ECO:0000313" key="1">
    <source>
        <dbReference type="EMBL" id="HDY59082.1"/>
    </source>
</evidence>
<protein>
    <submittedName>
        <fullName evidence="1">Uncharacterized protein</fullName>
    </submittedName>
</protein>